<feature type="compositionally biased region" description="Polar residues" evidence="5">
    <location>
        <begin position="777"/>
        <end position="789"/>
    </location>
</feature>
<feature type="region of interest" description="Disordered" evidence="5">
    <location>
        <begin position="655"/>
        <end position="678"/>
    </location>
</feature>
<feature type="compositionally biased region" description="Basic and acidic residues" evidence="5">
    <location>
        <begin position="620"/>
        <end position="633"/>
    </location>
</feature>
<dbReference type="WBParaSite" id="MhA1_Contig1023.frz3.gene10">
    <property type="protein sequence ID" value="MhA1_Contig1023.frz3.gene10"/>
    <property type="gene ID" value="MhA1_Contig1023.frz3.gene10"/>
</dbReference>
<dbReference type="InterPro" id="IPR041367">
    <property type="entry name" value="Znf-CCCH_4"/>
</dbReference>
<feature type="region of interest" description="Disordered" evidence="5">
    <location>
        <begin position="698"/>
        <end position="866"/>
    </location>
</feature>
<dbReference type="SMART" id="SM00356">
    <property type="entry name" value="ZnF_C3H1"/>
    <property type="match status" value="1"/>
</dbReference>
<feature type="domain" description="C3H1-type" evidence="6">
    <location>
        <begin position="239"/>
        <end position="266"/>
    </location>
</feature>
<organism evidence="7 8">
    <name type="scientific">Meloidogyne hapla</name>
    <name type="common">Root-knot nematode worm</name>
    <dbReference type="NCBI Taxonomy" id="6305"/>
    <lineage>
        <taxon>Eukaryota</taxon>
        <taxon>Metazoa</taxon>
        <taxon>Ecdysozoa</taxon>
        <taxon>Nematoda</taxon>
        <taxon>Chromadorea</taxon>
        <taxon>Rhabditida</taxon>
        <taxon>Tylenchina</taxon>
        <taxon>Tylenchomorpha</taxon>
        <taxon>Tylenchoidea</taxon>
        <taxon>Meloidogynidae</taxon>
        <taxon>Meloidogyninae</taxon>
        <taxon>Meloidogyne</taxon>
    </lineage>
</organism>
<evidence type="ECO:0000313" key="8">
    <source>
        <dbReference type="WBParaSite" id="MhA1_Contig1023.frz3.gene10"/>
    </source>
</evidence>
<feature type="region of interest" description="Disordered" evidence="5">
    <location>
        <begin position="325"/>
        <end position="350"/>
    </location>
</feature>
<feature type="region of interest" description="Disordered" evidence="5">
    <location>
        <begin position="362"/>
        <end position="401"/>
    </location>
</feature>
<evidence type="ECO:0000259" key="6">
    <source>
        <dbReference type="PROSITE" id="PS50103"/>
    </source>
</evidence>
<feature type="compositionally biased region" description="Low complexity" evidence="5">
    <location>
        <begin position="390"/>
        <end position="400"/>
    </location>
</feature>
<dbReference type="GO" id="GO:0008270">
    <property type="term" value="F:zinc ion binding"/>
    <property type="evidence" value="ECO:0007669"/>
    <property type="project" value="UniProtKB-KW"/>
</dbReference>
<dbReference type="PROSITE" id="PS50103">
    <property type="entry name" value="ZF_C3H1"/>
    <property type="match status" value="1"/>
</dbReference>
<dbReference type="InterPro" id="IPR036855">
    <property type="entry name" value="Znf_CCCH_sf"/>
</dbReference>
<dbReference type="Gene3D" id="4.10.1000.10">
    <property type="entry name" value="Zinc finger, CCCH-type"/>
    <property type="match status" value="1"/>
</dbReference>
<evidence type="ECO:0000313" key="7">
    <source>
        <dbReference type="Proteomes" id="UP000095281"/>
    </source>
</evidence>
<proteinExistence type="predicted"/>
<feature type="region of interest" description="Disordered" evidence="5">
    <location>
        <begin position="482"/>
        <end position="528"/>
    </location>
</feature>
<evidence type="ECO:0000256" key="2">
    <source>
        <dbReference type="ARBA" id="ARBA00022771"/>
    </source>
</evidence>
<keyword evidence="2 4" id="KW-0863">Zinc-finger</keyword>
<protein>
    <submittedName>
        <fullName evidence="8">C3H1-type domain-containing protein</fullName>
    </submittedName>
</protein>
<evidence type="ECO:0000256" key="4">
    <source>
        <dbReference type="PROSITE-ProRule" id="PRU00723"/>
    </source>
</evidence>
<feature type="compositionally biased region" description="Basic and acidic residues" evidence="5">
    <location>
        <begin position="380"/>
        <end position="389"/>
    </location>
</feature>
<feature type="compositionally biased region" description="Basic and acidic residues" evidence="5">
    <location>
        <begin position="362"/>
        <end position="371"/>
    </location>
</feature>
<feature type="compositionally biased region" description="Low complexity" evidence="5">
    <location>
        <begin position="1"/>
        <end position="15"/>
    </location>
</feature>
<feature type="region of interest" description="Disordered" evidence="5">
    <location>
        <begin position="95"/>
        <end position="121"/>
    </location>
</feature>
<accession>A0A1I8AXV1</accession>
<evidence type="ECO:0000256" key="3">
    <source>
        <dbReference type="ARBA" id="ARBA00022833"/>
    </source>
</evidence>
<feature type="compositionally biased region" description="Basic and acidic residues" evidence="5">
    <location>
        <begin position="586"/>
        <end position="610"/>
    </location>
</feature>
<reference evidence="8" key="1">
    <citation type="submission" date="2016-11" db="UniProtKB">
        <authorList>
            <consortium name="WormBaseParasite"/>
        </authorList>
    </citation>
    <scope>IDENTIFICATION</scope>
</reference>
<feature type="compositionally biased region" description="Pro residues" evidence="5">
    <location>
        <begin position="333"/>
        <end position="346"/>
    </location>
</feature>
<dbReference type="SUPFAM" id="SSF90229">
    <property type="entry name" value="CCCH zinc finger"/>
    <property type="match status" value="1"/>
</dbReference>
<name>A0A1I8AXV1_MELHA</name>
<keyword evidence="7" id="KW-1185">Reference proteome</keyword>
<keyword evidence="1 4" id="KW-0479">Metal-binding</keyword>
<dbReference type="OMA" id="RENEMVG"/>
<feature type="region of interest" description="Disordered" evidence="5">
    <location>
        <begin position="540"/>
        <end position="642"/>
    </location>
</feature>
<evidence type="ECO:0000256" key="5">
    <source>
        <dbReference type="SAM" id="MobiDB-lite"/>
    </source>
</evidence>
<dbReference type="Pfam" id="PF18044">
    <property type="entry name" value="zf-CCCH_4"/>
    <property type="match status" value="1"/>
</dbReference>
<dbReference type="AlphaFoldDB" id="A0A1I8AXV1"/>
<evidence type="ECO:0000256" key="1">
    <source>
        <dbReference type="ARBA" id="ARBA00022723"/>
    </source>
</evidence>
<dbReference type="Proteomes" id="UP000095281">
    <property type="component" value="Unplaced"/>
</dbReference>
<keyword evidence="3 4" id="KW-0862">Zinc</keyword>
<sequence>MSDNNSNNGSENSEGYLKEETEENMTDVHFNGCASGDDETIEDYIEHSRLEDSYQPNSQSVSDEEEDMVKLYNNDLNYDDYDDYEGDARERVESVNSSIHLQQSEELRENEMVGVSDSDGEEDNIVEKEDQKLEKVRVVDNILERSEVGGFHFTKMKRKFEDEKEIDKQKEIKDIGECEELEEGEIADDDEEKSSSPPLMVCSSQSSICPPSILSSLNTPQTTELPLPYVTEPIRIYQPREKEVCRFYLRGICKNGDACRFRHCAQSQVQRPRIQIVSTSPSSTLITGGGKVPIYYNNKLANLTSIPPPIGPPISLLSTVFAPPPSATLLTRQPPPPPPAAPPPPSSTESVAWMEGLKKARELARRQKGEEMLSMNESNKITDENDDRSSLSPPLGSLSPNMIQTGGSVYVSSSDLNKHMNFIQNRRTIPPRVVVEAVSVVSSSHCTKDASSRSSTRSSNIQAKLGIPSLIDSIIEHPTNESLSASKLQKGERGQQRRALITGSNSGYPDPWARSSSNSIVKGDGRIMKSRTEMVVNVVERSSRRRRCSSSNSSSSHSSKRHSSHKHSNRRSDDDRHSSHRTSLYIHKEVDREREKSNKLKRQEGSEHISDSFNDNTSPDVKKSREAHSRRDASVGSSVSSASFNEYDKREIQSSVINTTKRNSRASSNDSSDTFASLSRESNATLGALLTYKTAYSPKNKFKGPRTPPMSERPESKNSSSPEYDDFGSRKISLESGHSFGSNERRHSQTITKIKKEVGVENDEAPAAYRLSRRTVSKNSNCGRRQSSAKIIKTSGVGRKTRSSSSSSSSTSSVSSSSTSSYSAASATEERLKKSSKKHQKSSVKASSVSSLKSKGNSEVRGTQQITSLSLPLDELVREISSAESDCDNKDVAFNEKMKEDKIKNYSNNYSNSFVLGSKKLIKWEEETFNDELLPTSSQEICNSTEDKNETKSVDEGI</sequence>
<feature type="compositionally biased region" description="Basic residues" evidence="5">
    <location>
        <begin position="558"/>
        <end position="569"/>
    </location>
</feature>
<feature type="zinc finger region" description="C3H1-type" evidence="4">
    <location>
        <begin position="239"/>
        <end position="266"/>
    </location>
</feature>
<feature type="compositionally biased region" description="Low complexity" evidence="5">
    <location>
        <begin position="803"/>
        <end position="827"/>
    </location>
</feature>
<feature type="compositionally biased region" description="Low complexity" evidence="5">
    <location>
        <begin position="843"/>
        <end position="855"/>
    </location>
</feature>
<feature type="region of interest" description="Disordered" evidence="5">
    <location>
        <begin position="1"/>
        <end position="39"/>
    </location>
</feature>
<dbReference type="InterPro" id="IPR000571">
    <property type="entry name" value="Znf_CCCH"/>
</dbReference>